<protein>
    <submittedName>
        <fullName evidence="8">DMT family transporter</fullName>
    </submittedName>
</protein>
<keyword evidence="4 6" id="KW-1133">Transmembrane helix</keyword>
<evidence type="ECO:0000256" key="1">
    <source>
        <dbReference type="ARBA" id="ARBA00004651"/>
    </source>
</evidence>
<feature type="transmembrane region" description="Helical" evidence="6">
    <location>
        <begin position="120"/>
        <end position="138"/>
    </location>
</feature>
<evidence type="ECO:0000259" key="7">
    <source>
        <dbReference type="Pfam" id="PF00892"/>
    </source>
</evidence>
<evidence type="ECO:0000256" key="4">
    <source>
        <dbReference type="ARBA" id="ARBA00022989"/>
    </source>
</evidence>
<accession>A0ABS1BRH8</accession>
<organism evidence="8 9">
    <name type="scientific">Kingella bonacorsii</name>
    <dbReference type="NCBI Taxonomy" id="2796361"/>
    <lineage>
        <taxon>Bacteria</taxon>
        <taxon>Pseudomonadati</taxon>
        <taxon>Pseudomonadota</taxon>
        <taxon>Betaproteobacteria</taxon>
        <taxon>Neisseriales</taxon>
        <taxon>Neisseriaceae</taxon>
        <taxon>Kingella</taxon>
    </lineage>
</organism>
<feature type="transmembrane region" description="Helical" evidence="6">
    <location>
        <begin position="263"/>
        <end position="281"/>
    </location>
</feature>
<dbReference type="InterPro" id="IPR000620">
    <property type="entry name" value="EamA_dom"/>
</dbReference>
<comment type="caution">
    <text evidence="8">The sequence shown here is derived from an EMBL/GenBank/DDBJ whole genome shotgun (WGS) entry which is preliminary data.</text>
</comment>
<dbReference type="RefSeq" id="WP_200521875.1">
    <property type="nucleotide sequence ID" value="NZ_JAEHNZ010000001.1"/>
</dbReference>
<keyword evidence="5 6" id="KW-0472">Membrane</keyword>
<evidence type="ECO:0000256" key="6">
    <source>
        <dbReference type="SAM" id="Phobius"/>
    </source>
</evidence>
<name>A0ABS1BRH8_9NEIS</name>
<dbReference type="PANTHER" id="PTHR42920:SF5">
    <property type="entry name" value="EAMA DOMAIN-CONTAINING PROTEIN"/>
    <property type="match status" value="1"/>
</dbReference>
<evidence type="ECO:0000256" key="2">
    <source>
        <dbReference type="ARBA" id="ARBA00022475"/>
    </source>
</evidence>
<feature type="transmembrane region" description="Helical" evidence="6">
    <location>
        <begin position="36"/>
        <end position="53"/>
    </location>
</feature>
<dbReference type="PANTHER" id="PTHR42920">
    <property type="entry name" value="OS03G0707200 PROTEIN-RELATED"/>
    <property type="match status" value="1"/>
</dbReference>
<sequence>MNNYRGELWLILVTLLAASGWFVSKAALQELPAAGFIGARMVGAALLFLPFALPQLRQWTAGQFARAAAVGAAFSGNIFFWIQGVAHSTHFGEGALLLSSSMLLAPLLSWLLFRHRPSPMLWLSLALSGCGLYLLNAGKSPLQMSLGSGLFALSALMSALFFVLNNQFSKGMNVLPLTTVQLACAGIVCSGYSLAFETWQFPLSAASWMWLIIGIVVITNTRFLLQTHAQKICPIGNAAMIMVLEPVWTLLFSVLLLGEQLSWEKATGGALIIAALLLYRLPLRQWHQRKD</sequence>
<dbReference type="InterPro" id="IPR051258">
    <property type="entry name" value="Diverse_Substrate_Transporter"/>
</dbReference>
<proteinExistence type="predicted"/>
<feature type="transmembrane region" description="Helical" evidence="6">
    <location>
        <begin position="207"/>
        <end position="225"/>
    </location>
</feature>
<evidence type="ECO:0000313" key="9">
    <source>
        <dbReference type="Proteomes" id="UP000614058"/>
    </source>
</evidence>
<feature type="transmembrane region" description="Helical" evidence="6">
    <location>
        <begin position="237"/>
        <end position="257"/>
    </location>
</feature>
<reference evidence="8 9" key="1">
    <citation type="journal article" date="2021" name="Pathogens">
        <title>Isolation and Characterization of Kingella bonacorsii sp. nov., A Novel Kingella Species Detected in a Stable Periodontitis Subject.</title>
        <authorList>
            <person name="Antezack A."/>
            <person name="Boxberger M."/>
            <person name="Rolland C."/>
            <person name="Monnet-Corti V."/>
            <person name="La Scola B."/>
        </authorList>
    </citation>
    <scope>NUCLEOTIDE SEQUENCE [LARGE SCALE GENOMIC DNA]</scope>
    <source>
        <strain evidence="8 9">Marseille-Q4569</strain>
    </source>
</reference>
<keyword evidence="2" id="KW-1003">Cell membrane</keyword>
<feature type="domain" description="EamA" evidence="7">
    <location>
        <begin position="5"/>
        <end position="136"/>
    </location>
</feature>
<evidence type="ECO:0000256" key="5">
    <source>
        <dbReference type="ARBA" id="ARBA00023136"/>
    </source>
</evidence>
<dbReference type="SUPFAM" id="SSF103481">
    <property type="entry name" value="Multidrug resistance efflux transporter EmrE"/>
    <property type="match status" value="2"/>
</dbReference>
<evidence type="ECO:0000313" key="8">
    <source>
        <dbReference type="EMBL" id="MBK0395853.1"/>
    </source>
</evidence>
<feature type="transmembrane region" description="Helical" evidence="6">
    <location>
        <begin position="94"/>
        <end position="113"/>
    </location>
</feature>
<dbReference type="Pfam" id="PF00892">
    <property type="entry name" value="EamA"/>
    <property type="match status" value="2"/>
</dbReference>
<feature type="domain" description="EamA" evidence="7">
    <location>
        <begin position="147"/>
        <end position="279"/>
    </location>
</feature>
<feature type="transmembrane region" description="Helical" evidence="6">
    <location>
        <begin position="144"/>
        <end position="163"/>
    </location>
</feature>
<dbReference type="InterPro" id="IPR037185">
    <property type="entry name" value="EmrE-like"/>
</dbReference>
<keyword evidence="9" id="KW-1185">Reference proteome</keyword>
<comment type="subcellular location">
    <subcellularLocation>
        <location evidence="1">Cell membrane</location>
        <topology evidence="1">Multi-pass membrane protein</topology>
    </subcellularLocation>
</comment>
<dbReference type="Proteomes" id="UP000614058">
    <property type="component" value="Unassembled WGS sequence"/>
</dbReference>
<gene>
    <name evidence="8" type="ORF">JDW22_04465</name>
</gene>
<dbReference type="EMBL" id="JAEHNZ010000001">
    <property type="protein sequence ID" value="MBK0395853.1"/>
    <property type="molecule type" value="Genomic_DNA"/>
</dbReference>
<keyword evidence="3 6" id="KW-0812">Transmembrane</keyword>
<feature type="transmembrane region" description="Helical" evidence="6">
    <location>
        <begin position="175"/>
        <end position="195"/>
    </location>
</feature>
<dbReference type="Gene3D" id="1.10.3730.20">
    <property type="match status" value="1"/>
</dbReference>
<evidence type="ECO:0000256" key="3">
    <source>
        <dbReference type="ARBA" id="ARBA00022692"/>
    </source>
</evidence>
<feature type="transmembrane region" description="Helical" evidence="6">
    <location>
        <begin position="65"/>
        <end position="82"/>
    </location>
</feature>